<accession>A0A3E0VXU5</accession>
<dbReference type="GO" id="GO:0009103">
    <property type="term" value="P:lipopolysaccharide biosynthetic process"/>
    <property type="evidence" value="ECO:0007669"/>
    <property type="project" value="TreeGrafter"/>
</dbReference>
<dbReference type="InterPro" id="IPR002656">
    <property type="entry name" value="Acyl_transf_3_dom"/>
</dbReference>
<evidence type="ECO:0000259" key="3">
    <source>
        <dbReference type="Pfam" id="PF19040"/>
    </source>
</evidence>
<dbReference type="Proteomes" id="UP000256709">
    <property type="component" value="Unassembled WGS sequence"/>
</dbReference>
<dbReference type="PANTHER" id="PTHR23028:SF53">
    <property type="entry name" value="ACYL_TRANSF_3 DOMAIN-CONTAINING PROTEIN"/>
    <property type="match status" value="1"/>
</dbReference>
<feature type="transmembrane region" description="Helical" evidence="1">
    <location>
        <begin position="210"/>
        <end position="226"/>
    </location>
</feature>
<proteinExistence type="predicted"/>
<dbReference type="GO" id="GO:0016747">
    <property type="term" value="F:acyltransferase activity, transferring groups other than amino-acyl groups"/>
    <property type="evidence" value="ECO:0007669"/>
    <property type="project" value="InterPro"/>
</dbReference>
<feature type="transmembrane region" description="Helical" evidence="1">
    <location>
        <begin position="143"/>
        <end position="160"/>
    </location>
</feature>
<reference evidence="4 5" key="1">
    <citation type="submission" date="2017-04" db="EMBL/GenBank/DDBJ databases">
        <title>Comparative genome analysis of Subtercola boreus.</title>
        <authorList>
            <person name="Cho Y.-J."/>
            <person name="Cho A."/>
            <person name="Kim O.-S."/>
            <person name="Lee J.-I."/>
        </authorList>
    </citation>
    <scope>NUCLEOTIDE SEQUENCE [LARGE SCALE GENOMIC DNA]</scope>
    <source>
        <strain evidence="4 5">P27444</strain>
    </source>
</reference>
<organism evidence="4 5">
    <name type="scientific">Subtercola boreus</name>
    <dbReference type="NCBI Taxonomy" id="120213"/>
    <lineage>
        <taxon>Bacteria</taxon>
        <taxon>Bacillati</taxon>
        <taxon>Actinomycetota</taxon>
        <taxon>Actinomycetes</taxon>
        <taxon>Micrococcales</taxon>
        <taxon>Microbacteriaceae</taxon>
        <taxon>Subtercola</taxon>
    </lineage>
</organism>
<dbReference type="Pfam" id="PF01757">
    <property type="entry name" value="Acyl_transf_3"/>
    <property type="match status" value="1"/>
</dbReference>
<gene>
    <name evidence="4" type="ORF">B7R21_06865</name>
</gene>
<feature type="transmembrane region" description="Helical" evidence="1">
    <location>
        <begin position="322"/>
        <end position="341"/>
    </location>
</feature>
<feature type="transmembrane region" description="Helical" evidence="1">
    <location>
        <begin position="233"/>
        <end position="251"/>
    </location>
</feature>
<evidence type="ECO:0000313" key="5">
    <source>
        <dbReference type="Proteomes" id="UP000256709"/>
    </source>
</evidence>
<keyword evidence="1" id="KW-0812">Transmembrane</keyword>
<keyword evidence="1" id="KW-0472">Membrane</keyword>
<evidence type="ECO:0008006" key="6">
    <source>
        <dbReference type="Google" id="ProtNLM"/>
    </source>
</evidence>
<evidence type="ECO:0000313" key="4">
    <source>
        <dbReference type="EMBL" id="RFA14299.1"/>
    </source>
</evidence>
<dbReference type="PANTHER" id="PTHR23028">
    <property type="entry name" value="ACETYLTRANSFERASE"/>
    <property type="match status" value="1"/>
</dbReference>
<dbReference type="GO" id="GO:0016020">
    <property type="term" value="C:membrane"/>
    <property type="evidence" value="ECO:0007669"/>
    <property type="project" value="TreeGrafter"/>
</dbReference>
<dbReference type="Pfam" id="PF19040">
    <property type="entry name" value="SGNH"/>
    <property type="match status" value="1"/>
</dbReference>
<comment type="caution">
    <text evidence="4">The sequence shown here is derived from an EMBL/GenBank/DDBJ whole genome shotgun (WGS) entry which is preliminary data.</text>
</comment>
<feature type="transmembrane region" description="Helical" evidence="1">
    <location>
        <begin position="71"/>
        <end position="90"/>
    </location>
</feature>
<feature type="domain" description="Acyltransferase 3" evidence="2">
    <location>
        <begin position="5"/>
        <end position="336"/>
    </location>
</feature>
<feature type="transmembrane region" description="Helical" evidence="1">
    <location>
        <begin position="375"/>
        <end position="397"/>
    </location>
</feature>
<feature type="transmembrane region" description="Helical" evidence="1">
    <location>
        <begin position="257"/>
        <end position="277"/>
    </location>
</feature>
<dbReference type="RefSeq" id="WP_116282498.1">
    <property type="nucleotide sequence ID" value="NZ_NBXA01000014.1"/>
</dbReference>
<sequence length="703" mass="75141">MFRPDIQGLRMLAVVAVIADHLFAWPAGGFVGVDVFFVISGFLITGLLLREHEKTGRISFVGFYRRRLKRILPAATMVVFASVVAAFFIFNRIRFDQTLWDGVWATVFASNWHFAAAGTDYFQADGPVSPLQHFWSLSVEEQFYFVWPWLMLLIFALVTRRAGRSTIAARRTVGVAIVVITMCSFAWSLYETRTSPTLAYFSTFSRVWELGIGAAVAVFAGAFAGIPNAVRPVLGWIGLAGILVSLFVVSADFAFPAPWAALPVASTALTIVAGTGGPQRFLWPLMNPVSTYLGNISYSLYLWHFPLIIFIGEFMAGDTAVFWATTLAAIAALSVLSYHLVEDPLRRSAWLEPKTGGRSRRRPPARRRLGESSPLALSVLGVVIAGATVLVIAAFSVPVPAPTPALAAMPPSAAPSASTTPAAPETFAATLQTQIKQALTATAWPELSPGIDDLATLSFDPVDANGCAPSNPQGKDCSSITVADPAKTAVVVGNSIAVAWLPGIRAALEPQGWTVVSLAMIGCPFVDAETVNPDEGVTGACPGHKEEVVETINRLHPALVISSNVYGTEFASSAGYATATDHWAAALDSQFAKIEGSVGTIVMLSQPPRGTDPQSCASRVSSPRDCVFSPPAEWASFATAEKRVGDAPQRTFVNTLTWFCTNARCPAFVGTTPVKRDSTHITPQYAELVAPLLSDAILGVPTS</sequence>
<name>A0A3E0VXU5_9MICO</name>
<dbReference type="EMBL" id="NBXA01000014">
    <property type="protein sequence ID" value="RFA14299.1"/>
    <property type="molecule type" value="Genomic_DNA"/>
</dbReference>
<protein>
    <recommendedName>
        <fullName evidence="6">Acyltransferase</fullName>
    </recommendedName>
</protein>
<feature type="transmembrane region" description="Helical" evidence="1">
    <location>
        <begin position="298"/>
        <end position="316"/>
    </location>
</feature>
<feature type="domain" description="SGNH" evidence="3">
    <location>
        <begin position="484"/>
        <end position="693"/>
    </location>
</feature>
<dbReference type="InterPro" id="IPR050879">
    <property type="entry name" value="Acyltransferase_3"/>
</dbReference>
<evidence type="ECO:0000256" key="1">
    <source>
        <dbReference type="SAM" id="Phobius"/>
    </source>
</evidence>
<dbReference type="InterPro" id="IPR043968">
    <property type="entry name" value="SGNH"/>
</dbReference>
<keyword evidence="1" id="KW-1133">Transmembrane helix</keyword>
<dbReference type="AlphaFoldDB" id="A0A3E0VXU5"/>
<evidence type="ECO:0000259" key="2">
    <source>
        <dbReference type="Pfam" id="PF01757"/>
    </source>
</evidence>
<feature type="transmembrane region" description="Helical" evidence="1">
    <location>
        <begin position="30"/>
        <end position="50"/>
    </location>
</feature>
<feature type="transmembrane region" description="Helical" evidence="1">
    <location>
        <begin position="172"/>
        <end position="190"/>
    </location>
</feature>
<dbReference type="OrthoDB" id="3404679at2"/>